<evidence type="ECO:0000313" key="3">
    <source>
        <dbReference type="Proteomes" id="UP001470023"/>
    </source>
</evidence>
<gene>
    <name evidence="2" type="ORF">ABT272_15645</name>
</gene>
<protein>
    <recommendedName>
        <fullName evidence="4">Secreted protein</fullName>
    </recommendedName>
</protein>
<sequence>MVGAAHAPARSAKIDKLLGATLTRSAMPKRLLVRTGSAVAAMTLALLAAPLADTAHAYSATSGTLSFNGEPGEPISGGRSYAYTSGAVQMFDVQGSTDENSLTVAVDAEQGTLWRLNIAAPDGEKLTEGTTYTGTKQWPDAQPADPELTFSGTDDGTEKWCNTSSGSFTIEHIAFGPYGYVHELDTSFEQYCNGSTVPLRGEVHAVMPEPPVELAMGMKASPEGTVAVPEGRIAVGGTVTCNKPASVSVVGQVFQIQKKGTPSATYDIAVACTPGSPVPWSVSLTSQEPGTAFQPGLATMRTRARANDRDYPVTTDTGQQESQVRLSKS</sequence>
<dbReference type="Proteomes" id="UP001470023">
    <property type="component" value="Unassembled WGS sequence"/>
</dbReference>
<evidence type="ECO:0008006" key="4">
    <source>
        <dbReference type="Google" id="ProtNLM"/>
    </source>
</evidence>
<name>A0ABV1U658_9ACTN</name>
<evidence type="ECO:0000256" key="1">
    <source>
        <dbReference type="SAM" id="MobiDB-lite"/>
    </source>
</evidence>
<organism evidence="2 3">
    <name type="scientific">Streptomyces sp. 900105245</name>
    <dbReference type="NCBI Taxonomy" id="3154379"/>
    <lineage>
        <taxon>Bacteria</taxon>
        <taxon>Bacillati</taxon>
        <taxon>Actinomycetota</taxon>
        <taxon>Actinomycetes</taxon>
        <taxon>Kitasatosporales</taxon>
        <taxon>Streptomycetaceae</taxon>
        <taxon>Streptomyces</taxon>
    </lineage>
</organism>
<comment type="caution">
    <text evidence="2">The sequence shown here is derived from an EMBL/GenBank/DDBJ whole genome shotgun (WGS) entry which is preliminary data.</text>
</comment>
<dbReference type="RefSeq" id="WP_352063690.1">
    <property type="nucleotide sequence ID" value="NZ_JBEPAZ010000011.1"/>
</dbReference>
<feature type="compositionally biased region" description="Polar residues" evidence="1">
    <location>
        <begin position="314"/>
        <end position="329"/>
    </location>
</feature>
<evidence type="ECO:0000313" key="2">
    <source>
        <dbReference type="EMBL" id="MER6429168.1"/>
    </source>
</evidence>
<proteinExistence type="predicted"/>
<feature type="region of interest" description="Disordered" evidence="1">
    <location>
        <begin position="303"/>
        <end position="329"/>
    </location>
</feature>
<accession>A0ABV1U658</accession>
<keyword evidence="3" id="KW-1185">Reference proteome</keyword>
<dbReference type="EMBL" id="JBEPAZ010000011">
    <property type="protein sequence ID" value="MER6429168.1"/>
    <property type="molecule type" value="Genomic_DNA"/>
</dbReference>
<reference evidence="2 3" key="1">
    <citation type="submission" date="2024-06" db="EMBL/GenBank/DDBJ databases">
        <title>The Natural Products Discovery Center: Release of the First 8490 Sequenced Strains for Exploring Actinobacteria Biosynthetic Diversity.</title>
        <authorList>
            <person name="Kalkreuter E."/>
            <person name="Kautsar S.A."/>
            <person name="Yang D."/>
            <person name="Bader C.D."/>
            <person name="Teijaro C.N."/>
            <person name="Fluegel L."/>
            <person name="Davis C.M."/>
            <person name="Simpson J.R."/>
            <person name="Lauterbach L."/>
            <person name="Steele A.D."/>
            <person name="Gui C."/>
            <person name="Meng S."/>
            <person name="Li G."/>
            <person name="Viehrig K."/>
            <person name="Ye F."/>
            <person name="Su P."/>
            <person name="Kiefer A.F."/>
            <person name="Nichols A."/>
            <person name="Cepeda A.J."/>
            <person name="Yan W."/>
            <person name="Fan B."/>
            <person name="Jiang Y."/>
            <person name="Adhikari A."/>
            <person name="Zheng C.-J."/>
            <person name="Schuster L."/>
            <person name="Cowan T.M."/>
            <person name="Smanski M.J."/>
            <person name="Chevrette M.G."/>
            <person name="De Carvalho L.P.S."/>
            <person name="Shen B."/>
        </authorList>
    </citation>
    <scope>NUCLEOTIDE SEQUENCE [LARGE SCALE GENOMIC DNA]</scope>
    <source>
        <strain evidence="2 3">NPDC001166</strain>
    </source>
</reference>